<dbReference type="EMBL" id="CP017305">
    <property type="protein sequence ID" value="AOS84052.1"/>
    <property type="molecule type" value="Genomic_DNA"/>
</dbReference>
<gene>
    <name evidence="2" type="ORF">BIU88_07815</name>
</gene>
<dbReference type="KEGG" id="clz:BIU88_07815"/>
<evidence type="ECO:0000313" key="2">
    <source>
        <dbReference type="EMBL" id="AOS84052.1"/>
    </source>
</evidence>
<feature type="domain" description="Putative zinc-finger" evidence="1">
    <location>
        <begin position="3"/>
        <end position="37"/>
    </location>
</feature>
<dbReference type="STRING" id="274537.BIU88_07815"/>
<proteinExistence type="predicted"/>
<sequence>MNCNKATVLMSAALDGELSPKEEEELAQHLAECPECRAEFQDAKKNQIIIRERIVRVKAPTTLIESITRLTSITT</sequence>
<dbReference type="Proteomes" id="UP000095185">
    <property type="component" value="Chromosome"/>
</dbReference>
<protein>
    <submittedName>
        <fullName evidence="2">Anti-sigma factor</fullName>
    </submittedName>
</protein>
<dbReference type="Pfam" id="PF13490">
    <property type="entry name" value="zf-HC2"/>
    <property type="match status" value="1"/>
</dbReference>
<reference evidence="2" key="1">
    <citation type="submission" date="2016-09" db="EMBL/GenBank/DDBJ databases">
        <title>Genome sequence of Chlorobaculum limnaeum.</title>
        <authorList>
            <person name="Liu Z."/>
            <person name="Tank M."/>
            <person name="Bryant D.A."/>
        </authorList>
    </citation>
    <scope>NUCLEOTIDE SEQUENCE [LARGE SCALE GENOMIC DNA]</scope>
    <source>
        <strain evidence="2">DSM 1677</strain>
    </source>
</reference>
<evidence type="ECO:0000313" key="3">
    <source>
        <dbReference type="Proteomes" id="UP000095185"/>
    </source>
</evidence>
<dbReference type="InterPro" id="IPR027383">
    <property type="entry name" value="Znf_put"/>
</dbReference>
<dbReference type="Gene3D" id="1.10.10.1320">
    <property type="entry name" value="Anti-sigma factor, zinc-finger domain"/>
    <property type="match status" value="1"/>
</dbReference>
<keyword evidence="3" id="KW-1185">Reference proteome</keyword>
<name>A0A1D8CYT1_CHLLM</name>
<dbReference type="OrthoDB" id="978644at2"/>
<organism evidence="2 3">
    <name type="scientific">Chlorobaculum limnaeum</name>
    <dbReference type="NCBI Taxonomy" id="274537"/>
    <lineage>
        <taxon>Bacteria</taxon>
        <taxon>Pseudomonadati</taxon>
        <taxon>Chlorobiota</taxon>
        <taxon>Chlorobiia</taxon>
        <taxon>Chlorobiales</taxon>
        <taxon>Chlorobiaceae</taxon>
        <taxon>Chlorobaculum</taxon>
    </lineage>
</organism>
<dbReference type="InterPro" id="IPR041916">
    <property type="entry name" value="Anti_sigma_zinc_sf"/>
</dbReference>
<evidence type="ECO:0000259" key="1">
    <source>
        <dbReference type="Pfam" id="PF13490"/>
    </source>
</evidence>
<dbReference type="AlphaFoldDB" id="A0A1D8CYT1"/>
<accession>A0A1D8CYT1</accession>